<organism evidence="1 2">
    <name type="scientific">Vibrio navarrensis</name>
    <dbReference type="NCBI Taxonomy" id="29495"/>
    <lineage>
        <taxon>Bacteria</taxon>
        <taxon>Pseudomonadati</taxon>
        <taxon>Pseudomonadota</taxon>
        <taxon>Gammaproteobacteria</taxon>
        <taxon>Vibrionales</taxon>
        <taxon>Vibrionaceae</taxon>
        <taxon>Vibrio</taxon>
    </lineage>
</organism>
<dbReference type="EMBL" id="CP065218">
    <property type="protein sequence ID" value="QPL55554.1"/>
    <property type="molecule type" value="Genomic_DNA"/>
</dbReference>
<accession>A0AAJ4LWD1</accession>
<proteinExistence type="predicted"/>
<name>A0AAJ4LWD1_9VIBR</name>
<reference evidence="1 2" key="1">
    <citation type="submission" date="2020-11" db="EMBL/GenBank/DDBJ databases">
        <title>Complete and Circularized Genome Assembly of a human isolate of Vibrio navarrensis biotype pommerensis with MiSeq and MinION Sequence Data.</title>
        <authorList>
            <person name="Schwartz K."/>
            <person name="Borowiak M."/>
            <person name="Deneke C."/>
            <person name="Balau V."/>
            <person name="Metelmann C."/>
            <person name="Strauch E."/>
        </authorList>
    </citation>
    <scope>NUCLEOTIDE SEQUENCE [LARGE SCALE GENOMIC DNA]</scope>
    <source>
        <strain evidence="1 2">20-VB00237</strain>
    </source>
</reference>
<evidence type="ECO:0000313" key="2">
    <source>
        <dbReference type="Proteomes" id="UP000594435"/>
    </source>
</evidence>
<gene>
    <name evidence="1" type="ORF">I3X05_21550</name>
</gene>
<evidence type="ECO:0000313" key="1">
    <source>
        <dbReference type="EMBL" id="QPL55554.1"/>
    </source>
</evidence>
<dbReference type="RefSeq" id="WP_045570111.1">
    <property type="nucleotide sequence ID" value="NZ_CP065218.1"/>
</dbReference>
<dbReference type="AlphaFoldDB" id="A0AAJ4LWD1"/>
<protein>
    <submittedName>
        <fullName evidence="1">Uncharacterized protein</fullName>
    </submittedName>
</protein>
<dbReference type="Proteomes" id="UP000594435">
    <property type="component" value="Chromosome 2"/>
</dbReference>
<sequence>MIDKRTVHLISFPNSDLACIAAQLLHIHAGSFYEITFEAVNGIDCPEQGDLEKLGYFGYLFIDPTQKLEPAYDYVIDINYAMYQHNRRREAYQKQVYWEIDCNQNATKAIQNAVSYFTSRFNIDL</sequence>